<feature type="compositionally biased region" description="Polar residues" evidence="4">
    <location>
        <begin position="223"/>
        <end position="255"/>
    </location>
</feature>
<dbReference type="InterPro" id="IPR036028">
    <property type="entry name" value="SH3-like_dom_sf"/>
</dbReference>
<dbReference type="EMBL" id="NHOQ01002284">
    <property type="protein sequence ID" value="PWA18568.1"/>
    <property type="molecule type" value="Genomic_DNA"/>
</dbReference>
<evidence type="ECO:0000259" key="6">
    <source>
        <dbReference type="PROSITE" id="PS50105"/>
    </source>
</evidence>
<dbReference type="InterPro" id="IPR001452">
    <property type="entry name" value="SH3_domain"/>
</dbReference>
<dbReference type="InterPro" id="IPR013761">
    <property type="entry name" value="SAM/pointed_sf"/>
</dbReference>
<feature type="domain" description="SAM" evidence="6">
    <location>
        <begin position="354"/>
        <end position="418"/>
    </location>
</feature>
<evidence type="ECO:0000313" key="7">
    <source>
        <dbReference type="EMBL" id="PWA18568.1"/>
    </source>
</evidence>
<evidence type="ECO:0000259" key="5">
    <source>
        <dbReference type="PROSITE" id="PS50002"/>
    </source>
</evidence>
<accession>A0A315V5F5</accession>
<feature type="region of interest" description="Disordered" evidence="4">
    <location>
        <begin position="338"/>
        <end position="357"/>
    </location>
</feature>
<comment type="caution">
    <text evidence="7">The sequence shown here is derived from an EMBL/GenBank/DDBJ whole genome shotgun (WGS) entry which is preliminary data.</text>
</comment>
<dbReference type="PROSITE" id="PS50105">
    <property type="entry name" value="SAM_DOMAIN"/>
    <property type="match status" value="1"/>
</dbReference>
<feature type="compositionally biased region" description="Acidic residues" evidence="4">
    <location>
        <begin position="461"/>
        <end position="485"/>
    </location>
</feature>
<evidence type="ECO:0000256" key="1">
    <source>
        <dbReference type="ARBA" id="ARBA00022443"/>
    </source>
</evidence>
<keyword evidence="1 3" id="KW-0728">SH3 domain</keyword>
<dbReference type="Pfam" id="PF00536">
    <property type="entry name" value="SAM_1"/>
    <property type="match status" value="1"/>
</dbReference>
<dbReference type="PANTHER" id="PTHR12301:SF5">
    <property type="entry name" value="SAM AND SH3 DOMAIN-CONTAINING PROTEIN 3"/>
    <property type="match status" value="1"/>
</dbReference>
<keyword evidence="2" id="KW-0597">Phosphoprotein</keyword>
<evidence type="ECO:0000313" key="8">
    <source>
        <dbReference type="Proteomes" id="UP000250572"/>
    </source>
</evidence>
<evidence type="ECO:0000256" key="2">
    <source>
        <dbReference type="ARBA" id="ARBA00022553"/>
    </source>
</evidence>
<feature type="compositionally biased region" description="Basic and acidic residues" evidence="4">
    <location>
        <begin position="74"/>
        <end position="87"/>
    </location>
</feature>
<reference evidence="7 8" key="1">
    <citation type="journal article" date="2018" name="G3 (Bethesda)">
        <title>A High-Quality Reference Genome for the Invasive Mosquitofish Gambusia affinis Using a Chicago Library.</title>
        <authorList>
            <person name="Hoffberg S.L."/>
            <person name="Troendle N.J."/>
            <person name="Glenn T.C."/>
            <person name="Mahmud O."/>
            <person name="Louha S."/>
            <person name="Chalopin D."/>
            <person name="Bennetzen J.L."/>
            <person name="Mauricio R."/>
        </authorList>
    </citation>
    <scope>NUCLEOTIDE SEQUENCE [LARGE SCALE GENOMIC DNA]</scope>
    <source>
        <strain evidence="7">NE01/NJP1002.9</strain>
        <tissue evidence="7">Muscle</tissue>
    </source>
</reference>
<dbReference type="SMART" id="SM00454">
    <property type="entry name" value="SAM"/>
    <property type="match status" value="1"/>
</dbReference>
<dbReference type="Pfam" id="PF07653">
    <property type="entry name" value="SH3_2"/>
    <property type="match status" value="1"/>
</dbReference>
<feature type="region of interest" description="Disordered" evidence="4">
    <location>
        <begin position="413"/>
        <end position="485"/>
    </location>
</feature>
<feature type="compositionally biased region" description="Basic residues" evidence="4">
    <location>
        <begin position="340"/>
        <end position="356"/>
    </location>
</feature>
<dbReference type="Gene3D" id="1.10.150.50">
    <property type="entry name" value="Transcription Factor, Ets-1"/>
    <property type="match status" value="1"/>
</dbReference>
<gene>
    <name evidence="7" type="ORF">CCH79_00005690</name>
</gene>
<evidence type="ECO:0008006" key="9">
    <source>
        <dbReference type="Google" id="ProtNLM"/>
    </source>
</evidence>
<dbReference type="CDD" id="cd09493">
    <property type="entry name" value="SAM_SASH-like"/>
    <property type="match status" value="1"/>
</dbReference>
<dbReference type="Gene3D" id="2.30.30.40">
    <property type="entry name" value="SH3 Domains"/>
    <property type="match status" value="1"/>
</dbReference>
<dbReference type="InterPro" id="IPR021090">
    <property type="entry name" value="SPIDER"/>
</dbReference>
<keyword evidence="8" id="KW-1185">Reference proteome</keyword>
<dbReference type="PANTHER" id="PTHR12301">
    <property type="entry name" value="SAM-DOMAIN, SH3 AND NUCLEAR LOCALIZATION SIGNALS PROTEIN RELATED"/>
    <property type="match status" value="1"/>
</dbReference>
<proteinExistence type="predicted"/>
<dbReference type="InterPro" id="IPR051725">
    <property type="entry name" value="SAM-SH3_domain_protein"/>
</dbReference>
<dbReference type="SUPFAM" id="SSF47769">
    <property type="entry name" value="SAM/Pointed domain"/>
    <property type="match status" value="1"/>
</dbReference>
<dbReference type="InterPro" id="IPR001660">
    <property type="entry name" value="SAM"/>
</dbReference>
<dbReference type="STRING" id="33528.ENSGAFP00000029755"/>
<dbReference type="SMART" id="SM00326">
    <property type="entry name" value="SH3"/>
    <property type="match status" value="1"/>
</dbReference>
<feature type="domain" description="SH3" evidence="5">
    <location>
        <begin position="274"/>
        <end position="335"/>
    </location>
</feature>
<feature type="region of interest" description="Disordered" evidence="4">
    <location>
        <begin position="193"/>
        <end position="257"/>
    </location>
</feature>
<protein>
    <recommendedName>
        <fullName evidence="9">SH3 domain-containing protein</fullName>
    </recommendedName>
</protein>
<sequence length="603" mass="65952">MAGGAQDPRRSSCSLLNCRQSAPQPSSVSPHLAPGRGSAVTDVVRWLNCSLLAAFLVRREKCKKMLRRKPSNASEKEQTQKKKMQIESEKTLWLQPASSPAVAKSACLPHSTPVPLFSILSPAPALTLQRSSSFKDFMKHKPTSPCTPDKEFTLDEHVGDNVTEEEAVKSGSKLGKKWRNVISRTMTRKTSKMVQKALAEEGAESGEELSPVSSDFLPDLSVGQRTSVCSTGSEDTTPSPVSRQLSASSDRQSLDSGYCQRDSMRLEDSAYNGPFCGRAVVHTDFTPSPYDVESLKLQKGDIIHIIDKPPVGTWTGKLNNKVGSFKFIYVNLLPDETPPTRRKRCHSKGSRSKSKPKTLAEVLDRIGLTELSSLLSMHGFQSLEDFTGLKESHLNELNITNPDHRAKILNAADLLRDSEDESEPEGDEEEEKRPAENSKEPRDSGCFESSENLENGREEPKTEEEESNQQTEKEEEEEETQEAGDLEAVQERLQELAVDEGQSQTSLQEEHRRSNPLKFMSRQIAGPSSYWFLAMDVSASVSGEASGGSFAAGGGSSLGAELFSAAMLGLTSSGVSSLGMRGAVVFCGKDAEKENTRSVMLNI</sequence>
<dbReference type="Proteomes" id="UP000250572">
    <property type="component" value="Unassembled WGS sequence"/>
</dbReference>
<feature type="compositionally biased region" description="Basic and acidic residues" evidence="4">
    <location>
        <begin position="431"/>
        <end position="445"/>
    </location>
</feature>
<organism evidence="7 8">
    <name type="scientific">Gambusia affinis</name>
    <name type="common">Western mosquitofish</name>
    <name type="synonym">Heterandria affinis</name>
    <dbReference type="NCBI Taxonomy" id="33528"/>
    <lineage>
        <taxon>Eukaryota</taxon>
        <taxon>Metazoa</taxon>
        <taxon>Chordata</taxon>
        <taxon>Craniata</taxon>
        <taxon>Vertebrata</taxon>
        <taxon>Euteleostomi</taxon>
        <taxon>Actinopterygii</taxon>
        <taxon>Neopterygii</taxon>
        <taxon>Teleostei</taxon>
        <taxon>Neoteleostei</taxon>
        <taxon>Acanthomorphata</taxon>
        <taxon>Ovalentaria</taxon>
        <taxon>Atherinomorphae</taxon>
        <taxon>Cyprinodontiformes</taxon>
        <taxon>Poeciliidae</taxon>
        <taxon>Poeciliinae</taxon>
        <taxon>Gambusia</taxon>
    </lineage>
</organism>
<feature type="compositionally biased region" description="Acidic residues" evidence="4">
    <location>
        <begin position="418"/>
        <end position="430"/>
    </location>
</feature>
<evidence type="ECO:0000256" key="3">
    <source>
        <dbReference type="PROSITE-ProRule" id="PRU00192"/>
    </source>
</evidence>
<dbReference type="SUPFAM" id="SSF50044">
    <property type="entry name" value="SH3-domain"/>
    <property type="match status" value="1"/>
</dbReference>
<dbReference type="PROSITE" id="PS50002">
    <property type="entry name" value="SH3"/>
    <property type="match status" value="1"/>
</dbReference>
<feature type="region of interest" description="Disordered" evidence="4">
    <location>
        <begin position="66"/>
        <end position="87"/>
    </location>
</feature>
<feature type="compositionally biased region" description="Polar residues" evidence="4">
    <location>
        <begin position="11"/>
        <end position="29"/>
    </location>
</feature>
<dbReference type="AlphaFoldDB" id="A0A315V5F5"/>
<name>A0A315V5F5_GAMAF</name>
<dbReference type="Pfam" id="PF12485">
    <property type="entry name" value="SPIDER"/>
    <property type="match status" value="1"/>
</dbReference>
<evidence type="ECO:0000256" key="4">
    <source>
        <dbReference type="SAM" id="MobiDB-lite"/>
    </source>
</evidence>
<feature type="region of interest" description="Disordered" evidence="4">
    <location>
        <begin position="1"/>
        <end position="35"/>
    </location>
</feature>